<dbReference type="RefSeq" id="WP_372564317.1">
    <property type="nucleotide sequence ID" value="NZ_JBGOSP010000013.1"/>
</dbReference>
<dbReference type="Proteomes" id="UP001571476">
    <property type="component" value="Unassembled WGS sequence"/>
</dbReference>
<dbReference type="InterPro" id="IPR023631">
    <property type="entry name" value="Amidase_dom"/>
</dbReference>
<dbReference type="InterPro" id="IPR036928">
    <property type="entry name" value="AS_sf"/>
</dbReference>
<dbReference type="InterPro" id="IPR000120">
    <property type="entry name" value="Amidase"/>
</dbReference>
<reference evidence="2 3" key="1">
    <citation type="submission" date="2024-08" db="EMBL/GenBank/DDBJ databases">
        <title>Genome sequence of Streptomyces aureus CACIA-1.46HGO.</title>
        <authorList>
            <person name="Evangelista-Martinez Z."/>
        </authorList>
    </citation>
    <scope>NUCLEOTIDE SEQUENCE [LARGE SCALE GENOMIC DNA]</scope>
    <source>
        <strain evidence="2 3">CACIA-1.46HGO</strain>
    </source>
</reference>
<gene>
    <name evidence="2" type="ORF">ACEG43_25720</name>
</gene>
<sequence>MNRTPPDTPISVADAGRQLRTGELTATQLLVQVVSRIEATEPRAHAYASLDLDAAFAAAAEADRTPARGPLHGIPFGLKDVFAVRGMRTTCGQAGPDGEPSTVDAPVLTSLRRAGGVLLGLQVTHELTCGVDEPPTRDPAHPEHYAGGSSVGSAVSVAIGSSLFALGTDAAGSVRIPASATGIVGLKPTRGLLSRQGIARVATAPSIDHVGILARSVADVRIVLETLAPGSTRHGGASGPALKGARIGVLHHRDVGEDPEVTAAFATLVMRLVDLGATPVPVELAELTRAPSVTGTVFMTELAAGNRDLFRRAPASYHPAVADLIRAGLAVPRSDARQAHEERWSIAAAVETLLRTHRLDALALPTMPVPPPPLADLNPPTDLPRLTALTCPFNLSGHPALTIPSGTTRDGLPIGSQLVGRREDEATLLRIAQELSTAHEAHHPQER</sequence>
<feature type="domain" description="Amidase" evidence="1">
    <location>
        <begin position="31"/>
        <end position="429"/>
    </location>
</feature>
<dbReference type="SUPFAM" id="SSF75304">
    <property type="entry name" value="Amidase signature (AS) enzymes"/>
    <property type="match status" value="1"/>
</dbReference>
<evidence type="ECO:0000259" key="1">
    <source>
        <dbReference type="Pfam" id="PF01425"/>
    </source>
</evidence>
<organism evidence="2 3">
    <name type="scientific">Streptomyces aureus</name>
    <dbReference type="NCBI Taxonomy" id="193461"/>
    <lineage>
        <taxon>Bacteria</taxon>
        <taxon>Bacillati</taxon>
        <taxon>Actinomycetota</taxon>
        <taxon>Actinomycetes</taxon>
        <taxon>Kitasatosporales</taxon>
        <taxon>Streptomycetaceae</taxon>
        <taxon>Streptomyces</taxon>
    </lineage>
</organism>
<accession>A0ABV4SMW7</accession>
<dbReference type="EMBL" id="JBGOSP010000013">
    <property type="protein sequence ID" value="MFA3839531.1"/>
    <property type="molecule type" value="Genomic_DNA"/>
</dbReference>
<protein>
    <submittedName>
        <fullName evidence="2">Amidase</fullName>
    </submittedName>
</protein>
<evidence type="ECO:0000313" key="2">
    <source>
        <dbReference type="EMBL" id="MFA3839531.1"/>
    </source>
</evidence>
<keyword evidence="3" id="KW-1185">Reference proteome</keyword>
<dbReference type="PANTHER" id="PTHR11895:SF176">
    <property type="entry name" value="AMIDASE AMID-RELATED"/>
    <property type="match status" value="1"/>
</dbReference>
<dbReference type="PANTHER" id="PTHR11895">
    <property type="entry name" value="TRANSAMIDASE"/>
    <property type="match status" value="1"/>
</dbReference>
<comment type="caution">
    <text evidence="2">The sequence shown here is derived from an EMBL/GenBank/DDBJ whole genome shotgun (WGS) entry which is preliminary data.</text>
</comment>
<evidence type="ECO:0000313" key="3">
    <source>
        <dbReference type="Proteomes" id="UP001571476"/>
    </source>
</evidence>
<name>A0ABV4SMW7_9ACTN</name>
<dbReference type="Gene3D" id="3.90.1300.10">
    <property type="entry name" value="Amidase signature (AS) domain"/>
    <property type="match status" value="1"/>
</dbReference>
<proteinExistence type="predicted"/>
<dbReference type="Pfam" id="PF01425">
    <property type="entry name" value="Amidase"/>
    <property type="match status" value="1"/>
</dbReference>